<evidence type="ECO:0000259" key="1">
    <source>
        <dbReference type="Pfam" id="PF13767"/>
    </source>
</evidence>
<keyword evidence="3" id="KW-1185">Reference proteome</keyword>
<evidence type="ECO:0000313" key="2">
    <source>
        <dbReference type="EMBL" id="AFZ26064.1"/>
    </source>
</evidence>
<accession>K9X1Y1</accession>
<dbReference type="OrthoDB" id="565076at2"/>
<evidence type="ECO:0000313" key="3">
    <source>
        <dbReference type="Proteomes" id="UP000010475"/>
    </source>
</evidence>
<dbReference type="Proteomes" id="UP000010475">
    <property type="component" value="Chromosome"/>
</dbReference>
<name>K9X1Y1_9NOST</name>
<dbReference type="HOGENOM" id="CLU_123293_0_0_3"/>
<dbReference type="InterPro" id="IPR025433">
    <property type="entry name" value="DUF4168"/>
</dbReference>
<dbReference type="RefSeq" id="WP_015209307.1">
    <property type="nucleotide sequence ID" value="NC_019757.1"/>
</dbReference>
<feature type="domain" description="DUF4168" evidence="1">
    <location>
        <begin position="50"/>
        <end position="144"/>
    </location>
</feature>
<protein>
    <recommendedName>
        <fullName evidence="1">DUF4168 domain-containing protein</fullName>
    </recommendedName>
</protein>
<dbReference type="PATRIC" id="fig|56107.3.peg.4339"/>
<organism evidence="2 3">
    <name type="scientific">Cylindrospermum stagnale PCC 7417</name>
    <dbReference type="NCBI Taxonomy" id="56107"/>
    <lineage>
        <taxon>Bacteria</taxon>
        <taxon>Bacillati</taxon>
        <taxon>Cyanobacteriota</taxon>
        <taxon>Cyanophyceae</taxon>
        <taxon>Nostocales</taxon>
        <taxon>Nostocaceae</taxon>
        <taxon>Cylindrospermum</taxon>
    </lineage>
</organism>
<dbReference type="EMBL" id="CP003642">
    <property type="protein sequence ID" value="AFZ26064.1"/>
    <property type="molecule type" value="Genomic_DNA"/>
</dbReference>
<dbReference type="STRING" id="56107.Cylst_3952"/>
<dbReference type="Pfam" id="PF13767">
    <property type="entry name" value="DUF4168"/>
    <property type="match status" value="1"/>
</dbReference>
<dbReference type="KEGG" id="csg:Cylst_3952"/>
<dbReference type="eggNOG" id="ENOG5032VR9">
    <property type="taxonomic scope" value="Bacteria"/>
</dbReference>
<proteinExistence type="predicted"/>
<reference evidence="2 3" key="1">
    <citation type="submission" date="2012-06" db="EMBL/GenBank/DDBJ databases">
        <title>Finished chromosome of genome of Cylindrospermum stagnale PCC 7417.</title>
        <authorList>
            <consortium name="US DOE Joint Genome Institute"/>
            <person name="Gugger M."/>
            <person name="Coursin T."/>
            <person name="Rippka R."/>
            <person name="Tandeau De Marsac N."/>
            <person name="Huntemann M."/>
            <person name="Wei C.-L."/>
            <person name="Han J."/>
            <person name="Detter J.C."/>
            <person name="Han C."/>
            <person name="Tapia R."/>
            <person name="Chen A."/>
            <person name="Kyrpides N."/>
            <person name="Mavromatis K."/>
            <person name="Markowitz V."/>
            <person name="Szeto E."/>
            <person name="Ivanova N."/>
            <person name="Pagani I."/>
            <person name="Pati A."/>
            <person name="Goodwin L."/>
            <person name="Nordberg H.P."/>
            <person name="Cantor M.N."/>
            <person name="Hua S.X."/>
            <person name="Woyke T."/>
            <person name="Kerfeld C.A."/>
        </authorList>
    </citation>
    <scope>NUCLEOTIDE SEQUENCE [LARGE SCALE GENOMIC DNA]</scope>
    <source>
        <strain evidence="2 3">PCC 7417</strain>
    </source>
</reference>
<gene>
    <name evidence="2" type="ORF">Cylst_3952</name>
</gene>
<dbReference type="AlphaFoldDB" id="K9X1Y1"/>
<sequence length="158" mass="17833">MKKNFDLFFRISLQRILTQSLLLATIATGGLFSSHLSLNSKAYAQTPAFNDAEITSYAQAVLAMEPLRQQTLEEIKKIINGGEVPTIVCNKPDSMNSLPGKAKDIAVNYCKQYAKIVSESGLPPERFNQITVEHQTNKNLYRRVYNTLLRLQKKPESR</sequence>